<dbReference type="GO" id="GO:0030983">
    <property type="term" value="F:mismatched DNA binding"/>
    <property type="evidence" value="ECO:0007669"/>
    <property type="project" value="InterPro"/>
</dbReference>
<dbReference type="Pfam" id="PF08676">
    <property type="entry name" value="MutL_C"/>
    <property type="match status" value="1"/>
</dbReference>
<dbReference type="CDD" id="cd16926">
    <property type="entry name" value="HATPase_MutL-MLH-PMS-like"/>
    <property type="match status" value="1"/>
</dbReference>
<comment type="function">
    <text evidence="4">This protein is involved in the repair of mismatches in DNA. It is required for dam-dependent methyl-directed DNA mismatch repair. May act as a 'molecular matchmaker', a protein that promotes the formation of a stable complex between two or more DNA-binding proteins in an ATP-dependent manner without itself being part of a final effector complex.</text>
</comment>
<dbReference type="InterPro" id="IPR014762">
    <property type="entry name" value="DNA_mismatch_repair_CS"/>
</dbReference>
<evidence type="ECO:0000313" key="7">
    <source>
        <dbReference type="EMBL" id="OIR10831.1"/>
    </source>
</evidence>
<dbReference type="InterPro" id="IPR014721">
    <property type="entry name" value="Ribsml_uS5_D2-typ_fold_subgr"/>
</dbReference>
<dbReference type="AlphaFoldDB" id="A0A1J5SQU6"/>
<comment type="caution">
    <text evidence="7">The sequence shown here is derived from an EMBL/GenBank/DDBJ whole genome shotgun (WGS) entry which is preliminary data.</text>
</comment>
<accession>A0A1J5SQU6</accession>
<dbReference type="Gene3D" id="3.30.565.10">
    <property type="entry name" value="Histidine kinase-like ATPase, C-terminal domain"/>
    <property type="match status" value="1"/>
</dbReference>
<dbReference type="SUPFAM" id="SSF118116">
    <property type="entry name" value="DNA mismatch repair protein MutL"/>
    <property type="match status" value="1"/>
</dbReference>
<dbReference type="Pfam" id="PF13589">
    <property type="entry name" value="HATPase_c_3"/>
    <property type="match status" value="1"/>
</dbReference>
<dbReference type="GO" id="GO:0140664">
    <property type="term" value="F:ATP-dependent DNA damage sensor activity"/>
    <property type="evidence" value="ECO:0007669"/>
    <property type="project" value="InterPro"/>
</dbReference>
<dbReference type="SMART" id="SM01340">
    <property type="entry name" value="DNA_mis_repair"/>
    <property type="match status" value="1"/>
</dbReference>
<sequence length="574" mass="64058">MPEIQVLDEHTINQIAAGEVIERPASVVKELVENSLDAGAKNIWIRIEEGGTSLIVVRDDGKGMDRSDAENAFKKHATSKIRSFEDLQTVNTSGFRGEALPSIASISRLRMSTCSKGEKIGTQITIEGENELNIEDLATPQGTKIEVADLFFNTPVRSKYLKRVSTELQHIVKIVTIEAIRRPDVSFTLNHGERKIIDAPESNLKTRIGVLLGNDAAKELIEFKGDSEDFQLRGFLTKPAVSRKTTSGLYLHINGRPVQARNVCYSIKGAYGSLLHNGHFPLGALFIEIPKNDVDVNVHPAKTIVRIAKEEVVNKKIRVVINETLAEHALIAHVDLDDSKTSFSSITTANNRTKPKQLNNIDSFQQEFEVDFHQHDVQETNLPTMRPLALVENKYIVALGLDGVFIIDFHAAHERVMYERLKDQMRFKRIGSQSLLAPISLELSKSETSAFEKMLPKVNEMGFEAEKFGPSSFMIRSVPALLAGSEPDRIREAIDDVVESGSMKSAEDKHQHMMYTVACHSALRAGDKLTMAQMEFVIREMESIPNPYACVHGRPTVMTITPDELDKKFKRSGF</sequence>
<comment type="similarity">
    <text evidence="1 4">Belongs to the DNA mismatch repair MutL/HexB family.</text>
</comment>
<dbReference type="InterPro" id="IPR020667">
    <property type="entry name" value="DNA_mismatch_repair_MutL"/>
</dbReference>
<dbReference type="SMART" id="SM00853">
    <property type="entry name" value="MutL_C"/>
    <property type="match status" value="1"/>
</dbReference>
<dbReference type="InterPro" id="IPR013507">
    <property type="entry name" value="DNA_mismatch_S5_2-like"/>
</dbReference>
<dbReference type="NCBIfam" id="TIGR00585">
    <property type="entry name" value="mutl"/>
    <property type="match status" value="1"/>
</dbReference>
<evidence type="ECO:0000256" key="1">
    <source>
        <dbReference type="ARBA" id="ARBA00006082"/>
    </source>
</evidence>
<dbReference type="InterPro" id="IPR020568">
    <property type="entry name" value="Ribosomal_Su5_D2-typ_SF"/>
</dbReference>
<evidence type="ECO:0000256" key="2">
    <source>
        <dbReference type="ARBA" id="ARBA00022763"/>
    </source>
</evidence>
<dbReference type="InterPro" id="IPR042121">
    <property type="entry name" value="MutL_C_regsub"/>
</dbReference>
<dbReference type="InterPro" id="IPR038973">
    <property type="entry name" value="MutL/Mlh/Pms-like"/>
</dbReference>
<organism evidence="7 8">
    <name type="scientific">Marine Group III euryarchaeote CG-Epi6</name>
    <dbReference type="NCBI Taxonomy" id="1889000"/>
    <lineage>
        <taxon>Archaea</taxon>
        <taxon>Methanobacteriati</taxon>
        <taxon>Thermoplasmatota</taxon>
        <taxon>Thermoplasmata</taxon>
        <taxon>Candidatus Thermoprofundales</taxon>
    </lineage>
</organism>
<proteinExistence type="inferred from homology"/>
<dbReference type="FunFam" id="3.30.565.10:FF:000003">
    <property type="entry name" value="DNA mismatch repair endonuclease MutL"/>
    <property type="match status" value="1"/>
</dbReference>
<dbReference type="PANTHER" id="PTHR10073">
    <property type="entry name" value="DNA MISMATCH REPAIR PROTEIN MLH, PMS, MUTL"/>
    <property type="match status" value="1"/>
</dbReference>
<dbReference type="HAMAP" id="MF_00149">
    <property type="entry name" value="DNA_mis_repair"/>
    <property type="match status" value="1"/>
</dbReference>
<keyword evidence="3 4" id="KW-0234">DNA repair</keyword>
<reference evidence="7 8" key="1">
    <citation type="submission" date="2016-08" db="EMBL/GenBank/DDBJ databases">
        <title>New Insights into Marine Group III Euryarchaeota, from dark to light.</title>
        <authorList>
            <person name="Haro-Moreno J.M."/>
            <person name="Rodriguez-Valera F."/>
            <person name="Lopez-Garcia P."/>
            <person name="Moreira D."/>
            <person name="Martin-Cuadrado A.B."/>
        </authorList>
    </citation>
    <scope>NUCLEOTIDE SEQUENCE [LARGE SCALE GENOMIC DNA]</scope>
    <source>
        <strain evidence="7">CG-Epi6</strain>
    </source>
</reference>
<dbReference type="InterPro" id="IPR036890">
    <property type="entry name" value="HATPase_C_sf"/>
</dbReference>
<dbReference type="Pfam" id="PF01119">
    <property type="entry name" value="DNA_mis_repair"/>
    <property type="match status" value="1"/>
</dbReference>
<evidence type="ECO:0000259" key="6">
    <source>
        <dbReference type="SMART" id="SM01340"/>
    </source>
</evidence>
<dbReference type="SUPFAM" id="SSF54211">
    <property type="entry name" value="Ribosomal protein S5 domain 2-like"/>
    <property type="match status" value="1"/>
</dbReference>
<protein>
    <recommendedName>
        <fullName evidence="4">DNA mismatch repair protein MutL</fullName>
    </recommendedName>
</protein>
<feature type="domain" description="MutL C-terminal dimerisation" evidence="5">
    <location>
        <begin position="387"/>
        <end position="529"/>
    </location>
</feature>
<dbReference type="GO" id="GO:0006298">
    <property type="term" value="P:mismatch repair"/>
    <property type="evidence" value="ECO:0007669"/>
    <property type="project" value="UniProtKB-UniRule"/>
</dbReference>
<evidence type="ECO:0000256" key="3">
    <source>
        <dbReference type="ARBA" id="ARBA00023204"/>
    </source>
</evidence>
<dbReference type="Proteomes" id="UP000183403">
    <property type="component" value="Unassembled WGS sequence"/>
</dbReference>
<dbReference type="GO" id="GO:0005524">
    <property type="term" value="F:ATP binding"/>
    <property type="evidence" value="ECO:0007669"/>
    <property type="project" value="InterPro"/>
</dbReference>
<name>A0A1J5SQU6_9ARCH</name>
<gene>
    <name evidence="4" type="primary">mutL</name>
    <name evidence="7" type="ORF">BEU03_00670</name>
</gene>
<dbReference type="CDD" id="cd00782">
    <property type="entry name" value="MutL_Trans"/>
    <property type="match status" value="1"/>
</dbReference>
<evidence type="ECO:0000256" key="4">
    <source>
        <dbReference type="HAMAP-Rule" id="MF_00149"/>
    </source>
</evidence>
<evidence type="ECO:0000259" key="5">
    <source>
        <dbReference type="SMART" id="SM00853"/>
    </source>
</evidence>
<feature type="domain" description="DNA mismatch repair protein S5" evidence="6">
    <location>
        <begin position="208"/>
        <end position="326"/>
    </location>
</feature>
<dbReference type="Gene3D" id="3.30.1370.100">
    <property type="entry name" value="MutL, C-terminal domain, regulatory subdomain"/>
    <property type="match status" value="1"/>
</dbReference>
<keyword evidence="2 4" id="KW-0227">DNA damage</keyword>
<evidence type="ECO:0000313" key="8">
    <source>
        <dbReference type="Proteomes" id="UP000183403"/>
    </source>
</evidence>
<dbReference type="PROSITE" id="PS00058">
    <property type="entry name" value="DNA_MISMATCH_REPAIR_1"/>
    <property type="match status" value="1"/>
</dbReference>
<dbReference type="EMBL" id="MIYV01000021">
    <property type="protein sequence ID" value="OIR10831.1"/>
    <property type="molecule type" value="Genomic_DNA"/>
</dbReference>
<dbReference type="InterPro" id="IPR014790">
    <property type="entry name" value="MutL_C"/>
</dbReference>
<dbReference type="SUPFAM" id="SSF55874">
    <property type="entry name" value="ATPase domain of HSP90 chaperone/DNA topoisomerase II/histidine kinase"/>
    <property type="match status" value="1"/>
</dbReference>
<dbReference type="InterPro" id="IPR037198">
    <property type="entry name" value="MutL_C_sf"/>
</dbReference>
<dbReference type="GO" id="GO:0032300">
    <property type="term" value="C:mismatch repair complex"/>
    <property type="evidence" value="ECO:0007669"/>
    <property type="project" value="InterPro"/>
</dbReference>
<dbReference type="InterPro" id="IPR002099">
    <property type="entry name" value="MutL/Mlh/PMS"/>
</dbReference>
<dbReference type="Gene3D" id="3.30.1540.20">
    <property type="entry name" value="MutL, C-terminal domain, dimerisation subdomain"/>
    <property type="match status" value="1"/>
</dbReference>
<dbReference type="Gene3D" id="3.30.230.10">
    <property type="match status" value="1"/>
</dbReference>
<dbReference type="GO" id="GO:0016887">
    <property type="term" value="F:ATP hydrolysis activity"/>
    <property type="evidence" value="ECO:0007669"/>
    <property type="project" value="InterPro"/>
</dbReference>
<dbReference type="InterPro" id="IPR042120">
    <property type="entry name" value="MutL_C_dimsub"/>
</dbReference>
<dbReference type="PANTHER" id="PTHR10073:SF12">
    <property type="entry name" value="DNA MISMATCH REPAIR PROTEIN MLH1"/>
    <property type="match status" value="1"/>
</dbReference>